<organism evidence="2 3">
    <name type="scientific">Cohnella ginsengisoli</name>
    <dbReference type="NCBI Taxonomy" id="425004"/>
    <lineage>
        <taxon>Bacteria</taxon>
        <taxon>Bacillati</taxon>
        <taxon>Bacillota</taxon>
        <taxon>Bacilli</taxon>
        <taxon>Bacillales</taxon>
        <taxon>Paenibacillaceae</taxon>
        <taxon>Cohnella</taxon>
    </lineage>
</organism>
<dbReference type="Proteomes" id="UP001153387">
    <property type="component" value="Unassembled WGS sequence"/>
</dbReference>
<accession>A0A9X4KIQ2</accession>
<protein>
    <submittedName>
        <fullName evidence="2">WYL domain-containing protein</fullName>
    </submittedName>
</protein>
<proteinExistence type="predicted"/>
<evidence type="ECO:0000313" key="2">
    <source>
        <dbReference type="EMBL" id="MDG0792974.1"/>
    </source>
</evidence>
<dbReference type="EMBL" id="JAPDHZ010000003">
    <property type="protein sequence ID" value="MDG0792974.1"/>
    <property type="molecule type" value="Genomic_DNA"/>
</dbReference>
<evidence type="ECO:0000313" key="3">
    <source>
        <dbReference type="Proteomes" id="UP001153387"/>
    </source>
</evidence>
<feature type="region of interest" description="Disordered" evidence="1">
    <location>
        <begin position="262"/>
        <end position="281"/>
    </location>
</feature>
<gene>
    <name evidence="2" type="ORF">OMP38_20460</name>
</gene>
<dbReference type="RefSeq" id="WP_277566715.1">
    <property type="nucleotide sequence ID" value="NZ_JAPDHZ010000003.1"/>
</dbReference>
<comment type="caution">
    <text evidence="2">The sequence shown here is derived from an EMBL/GenBank/DDBJ whole genome shotgun (WGS) entry which is preliminary data.</text>
</comment>
<sequence>MNPFEKIFNYRILSRLDEADSIALTAHERSWLKTMLEHPASADAFAAETLSRLRDLLQDETAIESREYIAEKAKSRERQVYHPLLRPLRRMIQQGRGIRLTSRLKHGGVQSNQNGLPVKLEYNMVKREWYLLWYNARGLMSSKLQHIVTAEPILLPPERVEALRSRALAILEERRTYAVIEIVREYNAELSRILYAFSCFDKTVSYEENRDLYRIRVSCLADESEFLLSKIRFLGRRVRIVEGEQLRRRMRESAAWALARYEGASDSQPAAQPPEDADSAS</sequence>
<keyword evidence="3" id="KW-1185">Reference proteome</keyword>
<evidence type="ECO:0000256" key="1">
    <source>
        <dbReference type="SAM" id="MobiDB-lite"/>
    </source>
</evidence>
<dbReference type="AlphaFoldDB" id="A0A9X4KIQ2"/>
<name>A0A9X4KIQ2_9BACL</name>
<reference evidence="2 3" key="1">
    <citation type="submission" date="2022-10" db="EMBL/GenBank/DDBJ databases">
        <title>Comparative genomic analysis of Cohnella hashimotonis sp. nov., isolated from the International Space Station.</title>
        <authorList>
            <person name="Simpson A."/>
            <person name="Venkateswaran K."/>
        </authorList>
    </citation>
    <scope>NUCLEOTIDE SEQUENCE [LARGE SCALE GENOMIC DNA]</scope>
    <source>
        <strain evidence="2 3">DSM 18997</strain>
    </source>
</reference>